<reference evidence="10 11" key="1">
    <citation type="submission" date="2007-08" db="EMBL/GenBank/DDBJ databases">
        <title>Complete sequence of Roseiflexus castenholzii DSM 13941.</title>
        <authorList>
            <consortium name="US DOE Joint Genome Institute"/>
            <person name="Copeland A."/>
            <person name="Lucas S."/>
            <person name="Lapidus A."/>
            <person name="Barry K."/>
            <person name="Glavina del Rio T."/>
            <person name="Dalin E."/>
            <person name="Tice H."/>
            <person name="Pitluck S."/>
            <person name="Thompson L.S."/>
            <person name="Brettin T."/>
            <person name="Bruce D."/>
            <person name="Detter J.C."/>
            <person name="Han C."/>
            <person name="Tapia R."/>
            <person name="Schmutz J."/>
            <person name="Larimer F."/>
            <person name="Land M."/>
            <person name="Hauser L."/>
            <person name="Kyrpides N."/>
            <person name="Mikhailova N."/>
            <person name="Bryant D.A."/>
            <person name="Hanada S."/>
            <person name="Tsukatani Y."/>
            <person name="Richardson P."/>
        </authorList>
    </citation>
    <scope>NUCLEOTIDE SEQUENCE [LARGE SCALE GENOMIC DNA]</scope>
    <source>
        <strain evidence="11">DSM 13941 / HLO8</strain>
    </source>
</reference>
<dbReference type="PIRSF" id="PIRSF001361">
    <property type="entry name" value="DAHP_synthase"/>
    <property type="match status" value="1"/>
</dbReference>
<evidence type="ECO:0000256" key="7">
    <source>
        <dbReference type="ARBA" id="ARBA00047508"/>
    </source>
</evidence>
<evidence type="ECO:0000256" key="3">
    <source>
        <dbReference type="ARBA" id="ARBA00007985"/>
    </source>
</evidence>
<dbReference type="eggNOG" id="COG0722">
    <property type="taxonomic scope" value="Bacteria"/>
</dbReference>
<dbReference type="SUPFAM" id="SSF51569">
    <property type="entry name" value="Aldolase"/>
    <property type="match status" value="1"/>
</dbReference>
<dbReference type="EC" id="2.5.1.54" evidence="8"/>
<dbReference type="Gene3D" id="3.20.20.70">
    <property type="entry name" value="Aldolase class I"/>
    <property type="match status" value="1"/>
</dbReference>
<keyword evidence="4 8" id="KW-0028">Amino-acid biosynthesis</keyword>
<dbReference type="FunFam" id="3.20.20.70:FF:000005">
    <property type="entry name" value="Phospho-2-dehydro-3-deoxyheptonate aldolase"/>
    <property type="match status" value="1"/>
</dbReference>
<name>A7NM88_ROSCS</name>
<evidence type="ECO:0000256" key="8">
    <source>
        <dbReference type="PIRNR" id="PIRNR001361"/>
    </source>
</evidence>
<dbReference type="GO" id="GO:0003849">
    <property type="term" value="F:3-deoxy-7-phosphoheptulonate synthase activity"/>
    <property type="evidence" value="ECO:0007669"/>
    <property type="project" value="UniProtKB-EC"/>
</dbReference>
<protein>
    <recommendedName>
        <fullName evidence="8">Phospho-2-dehydro-3-deoxyheptonate aldolase</fullName>
        <ecNumber evidence="8">2.5.1.54</ecNumber>
    </recommendedName>
</protein>
<evidence type="ECO:0000259" key="9">
    <source>
        <dbReference type="Pfam" id="PF00793"/>
    </source>
</evidence>
<dbReference type="HOGENOM" id="CLU_030903_0_1_0"/>
<keyword evidence="5 8" id="KW-0808">Transferase</keyword>
<dbReference type="EMBL" id="CP000804">
    <property type="protein sequence ID" value="ABU58643.1"/>
    <property type="molecule type" value="Genomic_DNA"/>
</dbReference>
<accession>A7NM88</accession>
<dbReference type="UniPathway" id="UPA00053">
    <property type="reaction ID" value="UER00084"/>
</dbReference>
<sequence>MQPVDNLHVLAFEPLTPPRALRERYPITEAAAQTVYETRESIKRIVRREDQRLLAVVGPCSIHDTGAALEYAGRLARLAGEMRDRIVIVMRAYFEKPRTTVGWRGLINDPHLDGSFDMNEGLRRARELLLRINDIGLPTATEMLDPISPQYITDLISLTAIGARTVESQTHRALASGLSMPVGYKNSTDGNVQVAVNAFLSARRAHSFLGIDQDGQSCVVRTTGNPDGMIILRGSSAGPNYDAATVVRTEQAMEAAGLLPAIMIDCSHANAGGDHTRQPHVWREVLRDHIASRNAVIGMMVESYLYEGKQPILADRSRLRYGVSVTDACVGWETTERMLIEAYEALKG</sequence>
<dbReference type="PANTHER" id="PTHR21225:SF12">
    <property type="entry name" value="PHOSPHO-2-DEHYDRO-3-DEOXYHEPTONATE ALDOLASE, TYROSINE-INHIBITED"/>
    <property type="match status" value="1"/>
</dbReference>
<comment type="similarity">
    <text evidence="3 8">Belongs to the class-I DAHP synthase family.</text>
</comment>
<dbReference type="InterPro" id="IPR006218">
    <property type="entry name" value="DAHP1/KDSA"/>
</dbReference>
<evidence type="ECO:0000256" key="4">
    <source>
        <dbReference type="ARBA" id="ARBA00022605"/>
    </source>
</evidence>
<keyword evidence="11" id="KW-1185">Reference proteome</keyword>
<dbReference type="InterPro" id="IPR013785">
    <property type="entry name" value="Aldolase_TIM"/>
</dbReference>
<organism evidence="10 11">
    <name type="scientific">Roseiflexus castenholzii (strain DSM 13941 / HLO8)</name>
    <dbReference type="NCBI Taxonomy" id="383372"/>
    <lineage>
        <taxon>Bacteria</taxon>
        <taxon>Bacillati</taxon>
        <taxon>Chloroflexota</taxon>
        <taxon>Chloroflexia</taxon>
        <taxon>Chloroflexales</taxon>
        <taxon>Roseiflexineae</taxon>
        <taxon>Roseiflexaceae</taxon>
        <taxon>Roseiflexus</taxon>
    </lineage>
</organism>
<comment type="pathway">
    <text evidence="2 8">Metabolic intermediate biosynthesis; chorismate biosynthesis; chorismate from D-erythrose 4-phosphate and phosphoenolpyruvate: step 1/7.</text>
</comment>
<comment type="function">
    <text evidence="1 8">Stereospecific condensation of phosphoenolpyruvate (PEP) and D-erythrose-4-phosphate (E4P) giving rise to 3-deoxy-D-arabino-heptulosonate-7-phosphate (DAHP).</text>
</comment>
<dbReference type="GO" id="GO:0008652">
    <property type="term" value="P:amino acid biosynthetic process"/>
    <property type="evidence" value="ECO:0007669"/>
    <property type="project" value="UniProtKB-KW"/>
</dbReference>
<dbReference type="PANTHER" id="PTHR21225">
    <property type="entry name" value="PHOSPHO-2-DEHYDRO-3-DEOXYHEPTONATE ALDOLASE DAHP SYNTHETASE"/>
    <property type="match status" value="1"/>
</dbReference>
<evidence type="ECO:0000256" key="6">
    <source>
        <dbReference type="ARBA" id="ARBA00023141"/>
    </source>
</evidence>
<dbReference type="KEGG" id="rca:Rcas_2565"/>
<evidence type="ECO:0000313" key="10">
    <source>
        <dbReference type="EMBL" id="ABU58643.1"/>
    </source>
</evidence>
<gene>
    <name evidence="10" type="ordered locus">Rcas_2565</name>
</gene>
<dbReference type="OrthoDB" id="9807331at2"/>
<dbReference type="GO" id="GO:0009073">
    <property type="term" value="P:aromatic amino acid family biosynthetic process"/>
    <property type="evidence" value="ECO:0007669"/>
    <property type="project" value="UniProtKB-KW"/>
</dbReference>
<dbReference type="NCBIfam" id="NF009395">
    <property type="entry name" value="PRK12755.1"/>
    <property type="match status" value="1"/>
</dbReference>
<dbReference type="RefSeq" id="WP_012121067.1">
    <property type="nucleotide sequence ID" value="NC_009767.1"/>
</dbReference>
<comment type="catalytic activity">
    <reaction evidence="7 8">
        <text>D-erythrose 4-phosphate + phosphoenolpyruvate + H2O = 7-phospho-2-dehydro-3-deoxy-D-arabino-heptonate + phosphate</text>
        <dbReference type="Rhea" id="RHEA:14717"/>
        <dbReference type="ChEBI" id="CHEBI:15377"/>
        <dbReference type="ChEBI" id="CHEBI:16897"/>
        <dbReference type="ChEBI" id="CHEBI:43474"/>
        <dbReference type="ChEBI" id="CHEBI:58394"/>
        <dbReference type="ChEBI" id="CHEBI:58702"/>
        <dbReference type="EC" id="2.5.1.54"/>
    </reaction>
</comment>
<dbReference type="GO" id="GO:0005737">
    <property type="term" value="C:cytoplasm"/>
    <property type="evidence" value="ECO:0007669"/>
    <property type="project" value="TreeGrafter"/>
</dbReference>
<dbReference type="GO" id="GO:0009423">
    <property type="term" value="P:chorismate biosynthetic process"/>
    <property type="evidence" value="ECO:0007669"/>
    <property type="project" value="UniProtKB-UniPathway"/>
</dbReference>
<dbReference type="AlphaFoldDB" id="A7NM88"/>
<evidence type="ECO:0000256" key="5">
    <source>
        <dbReference type="ARBA" id="ARBA00022679"/>
    </source>
</evidence>
<evidence type="ECO:0000256" key="1">
    <source>
        <dbReference type="ARBA" id="ARBA00003726"/>
    </source>
</evidence>
<dbReference type="Pfam" id="PF00793">
    <property type="entry name" value="DAHP_synth_1"/>
    <property type="match status" value="1"/>
</dbReference>
<dbReference type="STRING" id="383372.Rcas_2565"/>
<keyword evidence="6 8" id="KW-0057">Aromatic amino acid biosynthesis</keyword>
<dbReference type="NCBIfam" id="TIGR00034">
    <property type="entry name" value="aroFGH"/>
    <property type="match status" value="1"/>
</dbReference>
<dbReference type="InterPro" id="IPR006219">
    <property type="entry name" value="DAHP_synth_1"/>
</dbReference>
<evidence type="ECO:0000256" key="2">
    <source>
        <dbReference type="ARBA" id="ARBA00004688"/>
    </source>
</evidence>
<feature type="domain" description="DAHP synthetase I/KDSA" evidence="9">
    <location>
        <begin position="44"/>
        <end position="338"/>
    </location>
</feature>
<dbReference type="Proteomes" id="UP000000263">
    <property type="component" value="Chromosome"/>
</dbReference>
<evidence type="ECO:0000313" key="11">
    <source>
        <dbReference type="Proteomes" id="UP000000263"/>
    </source>
</evidence>
<proteinExistence type="inferred from homology"/>